<gene>
    <name evidence="2" type="ORF">H8E29_03610</name>
</gene>
<name>A0A8J6NJM1_9CHLR</name>
<accession>A0A8J6NJM1</accession>
<organism evidence="2 3">
    <name type="scientific">Candidatus Desulfolinea nitratireducens</name>
    <dbReference type="NCBI Taxonomy" id="2841698"/>
    <lineage>
        <taxon>Bacteria</taxon>
        <taxon>Bacillati</taxon>
        <taxon>Chloroflexota</taxon>
        <taxon>Anaerolineae</taxon>
        <taxon>Anaerolineales</taxon>
        <taxon>Anaerolineales incertae sedis</taxon>
        <taxon>Candidatus Desulfolinea</taxon>
    </lineage>
</organism>
<dbReference type="AlphaFoldDB" id="A0A8J6NJM1"/>
<protein>
    <submittedName>
        <fullName evidence="2">Uncharacterized protein</fullName>
    </submittedName>
</protein>
<evidence type="ECO:0000313" key="2">
    <source>
        <dbReference type="EMBL" id="MBC8334329.1"/>
    </source>
</evidence>
<evidence type="ECO:0000313" key="3">
    <source>
        <dbReference type="Proteomes" id="UP000614469"/>
    </source>
</evidence>
<feature type="transmembrane region" description="Helical" evidence="1">
    <location>
        <begin position="30"/>
        <end position="50"/>
    </location>
</feature>
<evidence type="ECO:0000256" key="1">
    <source>
        <dbReference type="SAM" id="Phobius"/>
    </source>
</evidence>
<keyword evidence="1" id="KW-0472">Membrane</keyword>
<feature type="transmembrane region" description="Helical" evidence="1">
    <location>
        <begin position="5"/>
        <end position="24"/>
    </location>
</feature>
<dbReference type="EMBL" id="JACNJN010000060">
    <property type="protein sequence ID" value="MBC8334329.1"/>
    <property type="molecule type" value="Genomic_DNA"/>
</dbReference>
<dbReference type="Proteomes" id="UP000614469">
    <property type="component" value="Unassembled WGS sequence"/>
</dbReference>
<keyword evidence="1" id="KW-1133">Transmembrane helix</keyword>
<sequence length="118" mass="12654">MKMIAYIAAAILIFFGVMFIWGAFGSNPQPAWICVGGLSVAIGFGLIWFAQRKSKAAEGEQNISVNIDLPGEVSLDTLKCQSCGGSLSSKNIKMVAGAPVVVCPYCDTSYQLTEEPKW</sequence>
<proteinExistence type="predicted"/>
<reference evidence="2 3" key="1">
    <citation type="submission" date="2020-08" db="EMBL/GenBank/DDBJ databases">
        <title>Bridging the membrane lipid divide: bacteria of the FCB group superphylum have the potential to synthesize archaeal ether lipids.</title>
        <authorList>
            <person name="Villanueva L."/>
            <person name="Von Meijenfeldt F.A.B."/>
            <person name="Westbye A.B."/>
            <person name="Yadav S."/>
            <person name="Hopmans E.C."/>
            <person name="Dutilh B.E."/>
            <person name="Sinninghe Damste J.S."/>
        </authorList>
    </citation>
    <scope>NUCLEOTIDE SEQUENCE [LARGE SCALE GENOMIC DNA]</scope>
    <source>
        <strain evidence="2">NIOZ-UU36</strain>
    </source>
</reference>
<comment type="caution">
    <text evidence="2">The sequence shown here is derived from an EMBL/GenBank/DDBJ whole genome shotgun (WGS) entry which is preliminary data.</text>
</comment>
<keyword evidence="1" id="KW-0812">Transmembrane</keyword>